<dbReference type="InterPro" id="IPR006813">
    <property type="entry name" value="Glyco_trans_17"/>
</dbReference>
<evidence type="ECO:0000313" key="2">
    <source>
        <dbReference type="Proteomes" id="UP000193642"/>
    </source>
</evidence>
<name>A0A1Y2CQ11_9FUNG</name>
<sequence length="665" mass="76928">MIQFWVLVAVAANILIWASLFISTKESSPTTKRIPITQTTLNVAASDHYTSLGVSTTTSRSLLPTPTPTPVSSLCYLINGTDRLQTDPRPSLYDFTLYLGTDLESLNLRLRTLSPFIDTFYIVHPTETVTGKNISTIIPRSALATSKTVIQLEVNPSKYVTKDPKERKDLKYWTFEWKTFDGAYLEFKERVVASGEVPEGSLVLAGRVDEIPRIRALRAVKECNWEKGVYMYALEMERYIYGYQYRRLNPLKVYSTVLQWTEQARKLDGGYVRDGNGDEKVIKKAGWYCESCFVNVTTAQERFPNYGRNDLIERVEYGVYMDIDKYGPVGYTHDVPADIPPERRSPYAGFKDVREELRLKNYRQYTCADLKAKDKPKNDTSDPKVYDYILYNGEADVLEIRVNTMGSVVDKFLLAETNWTFSGLPKEFHFPSLKGKPELQIGPPPKETDNWGREGHHRFHGLQLGLREVGIKPGDILIHSDLDEMVRPTVLTTMKKCTDFAKPHITTLMPFYYFGYSYRHTMHVWPNGKVMPWTEKHSIDTFNVKDLRFDHNGGVQLEESGWHCSFCFSNLSQVITKVKSYSHQEFNKPEYMTPANIMRGFYHGFDLFGRAFDQFKYSERNEDLPDYVALNRERFEYMLHRRNAWSGFVDVKEEVRKNFTLLDEL</sequence>
<dbReference type="GO" id="GO:0003830">
    <property type="term" value="F:beta-1,4-mannosylglycoprotein 4-beta-N-acetylglucosaminyltransferase activity"/>
    <property type="evidence" value="ECO:0007669"/>
    <property type="project" value="InterPro"/>
</dbReference>
<dbReference type="PANTHER" id="PTHR12224">
    <property type="entry name" value="BETA-1,4-MANNOSYL-GLYCOPROTEIN BETA-1,4-N-ACETYLGLUCOSAMINYL-TRANSFERASE"/>
    <property type="match status" value="1"/>
</dbReference>
<dbReference type="GO" id="GO:0006044">
    <property type="term" value="P:N-acetylglucosamine metabolic process"/>
    <property type="evidence" value="ECO:0007669"/>
    <property type="project" value="TreeGrafter"/>
</dbReference>
<dbReference type="PANTHER" id="PTHR12224:SF0">
    <property type="entry name" value="BETA-1,4-MANNOSYL-GLYCOPROTEIN 4-BETA-N-ACETYLGLUCOSAMINYLTRANSFERASE"/>
    <property type="match status" value="1"/>
</dbReference>
<dbReference type="Proteomes" id="UP000193642">
    <property type="component" value="Unassembled WGS sequence"/>
</dbReference>
<dbReference type="STRING" id="329046.A0A1Y2CQ11"/>
<proteinExistence type="predicted"/>
<gene>
    <name evidence="1" type="ORF">BCR33DRAFT_714226</name>
</gene>
<comment type="caution">
    <text evidence="1">The sequence shown here is derived from an EMBL/GenBank/DDBJ whole genome shotgun (WGS) entry which is preliminary data.</text>
</comment>
<keyword evidence="2" id="KW-1185">Reference proteome</keyword>
<accession>A0A1Y2CQ11</accession>
<dbReference type="OrthoDB" id="6474464at2759"/>
<dbReference type="GO" id="GO:0016020">
    <property type="term" value="C:membrane"/>
    <property type="evidence" value="ECO:0007669"/>
    <property type="project" value="InterPro"/>
</dbReference>
<evidence type="ECO:0000313" key="1">
    <source>
        <dbReference type="EMBL" id="ORY48435.1"/>
    </source>
</evidence>
<evidence type="ECO:0008006" key="3">
    <source>
        <dbReference type="Google" id="ProtNLM"/>
    </source>
</evidence>
<protein>
    <recommendedName>
        <fullName evidence="3">Glycosyltransferase family 17 protein</fullName>
    </recommendedName>
</protein>
<reference evidence="1 2" key="1">
    <citation type="submission" date="2016-07" db="EMBL/GenBank/DDBJ databases">
        <title>Pervasive Adenine N6-methylation of Active Genes in Fungi.</title>
        <authorList>
            <consortium name="DOE Joint Genome Institute"/>
            <person name="Mondo S.J."/>
            <person name="Dannebaum R.O."/>
            <person name="Kuo R.C."/>
            <person name="Labutti K."/>
            <person name="Haridas S."/>
            <person name="Kuo A."/>
            <person name="Salamov A."/>
            <person name="Ahrendt S.R."/>
            <person name="Lipzen A."/>
            <person name="Sullivan W."/>
            <person name="Andreopoulos W.B."/>
            <person name="Clum A."/>
            <person name="Lindquist E."/>
            <person name="Daum C."/>
            <person name="Ramamoorthy G.K."/>
            <person name="Gryganskyi A."/>
            <person name="Culley D."/>
            <person name="Magnuson J.K."/>
            <person name="James T.Y."/>
            <person name="O'Malley M.A."/>
            <person name="Stajich J.E."/>
            <person name="Spatafora J.W."/>
            <person name="Visel A."/>
            <person name="Grigoriev I.V."/>
        </authorList>
    </citation>
    <scope>NUCLEOTIDE SEQUENCE [LARGE SCALE GENOMIC DNA]</scope>
    <source>
        <strain evidence="1 2">JEL800</strain>
    </source>
</reference>
<organism evidence="1 2">
    <name type="scientific">Rhizoclosmatium globosum</name>
    <dbReference type="NCBI Taxonomy" id="329046"/>
    <lineage>
        <taxon>Eukaryota</taxon>
        <taxon>Fungi</taxon>
        <taxon>Fungi incertae sedis</taxon>
        <taxon>Chytridiomycota</taxon>
        <taxon>Chytridiomycota incertae sedis</taxon>
        <taxon>Chytridiomycetes</taxon>
        <taxon>Chytridiales</taxon>
        <taxon>Chytriomycetaceae</taxon>
        <taxon>Rhizoclosmatium</taxon>
    </lineage>
</organism>
<dbReference type="EMBL" id="MCGO01000011">
    <property type="protein sequence ID" value="ORY48435.1"/>
    <property type="molecule type" value="Genomic_DNA"/>
</dbReference>
<dbReference type="Pfam" id="PF04724">
    <property type="entry name" value="Glyco_transf_17"/>
    <property type="match status" value="2"/>
</dbReference>
<dbReference type="AlphaFoldDB" id="A0A1Y2CQ11"/>